<dbReference type="PROSITE" id="PS51257">
    <property type="entry name" value="PROKAR_LIPOPROTEIN"/>
    <property type="match status" value="1"/>
</dbReference>
<feature type="chain" id="PRO_5034971210" evidence="1">
    <location>
        <begin position="20"/>
        <end position="104"/>
    </location>
</feature>
<sequence length="104" mass="11131">MKPVTILLALTSTACTVSAGLPRFAKCTAASQCNSDYCSPVQNADCDEFVNCRGGRCYDCRDPRNHAKARPPYLSVGSSCTGFGDQCCESQCRGMLMDPGYGLD</sequence>
<evidence type="ECO:0000313" key="2">
    <source>
        <dbReference type="EMBL" id="KAF5693576.1"/>
    </source>
</evidence>
<dbReference type="AlphaFoldDB" id="A0A8H5XHE2"/>
<keyword evidence="1" id="KW-0732">Signal</keyword>
<name>A0A8H5XHE2_9HYPO</name>
<dbReference type="EMBL" id="JAAQPF010001085">
    <property type="protein sequence ID" value="KAF5693576.1"/>
    <property type="molecule type" value="Genomic_DNA"/>
</dbReference>
<accession>A0A8H5XHE2</accession>
<evidence type="ECO:0000313" key="3">
    <source>
        <dbReference type="Proteomes" id="UP000532311"/>
    </source>
</evidence>
<protein>
    <submittedName>
        <fullName evidence="2">Uncharacterized protein</fullName>
    </submittedName>
</protein>
<gene>
    <name evidence="2" type="ORF">FGLOB1_14365</name>
</gene>
<evidence type="ECO:0000256" key="1">
    <source>
        <dbReference type="SAM" id="SignalP"/>
    </source>
</evidence>
<organism evidence="2 3">
    <name type="scientific">Fusarium globosum</name>
    <dbReference type="NCBI Taxonomy" id="78864"/>
    <lineage>
        <taxon>Eukaryota</taxon>
        <taxon>Fungi</taxon>
        <taxon>Dikarya</taxon>
        <taxon>Ascomycota</taxon>
        <taxon>Pezizomycotina</taxon>
        <taxon>Sordariomycetes</taxon>
        <taxon>Hypocreomycetidae</taxon>
        <taxon>Hypocreales</taxon>
        <taxon>Nectriaceae</taxon>
        <taxon>Fusarium</taxon>
        <taxon>Fusarium fujikuroi species complex</taxon>
    </lineage>
</organism>
<dbReference type="Proteomes" id="UP000532311">
    <property type="component" value="Unassembled WGS sequence"/>
</dbReference>
<reference evidence="2 3" key="1">
    <citation type="submission" date="2020-05" db="EMBL/GenBank/DDBJ databases">
        <title>Identification and distribution of gene clusters putatively required for synthesis of sphingolipid metabolism inhibitors in phylogenetically diverse species of the filamentous fungus Fusarium.</title>
        <authorList>
            <person name="Kim H.-S."/>
            <person name="Busman M."/>
            <person name="Brown D.W."/>
            <person name="Divon H."/>
            <person name="Uhlig S."/>
            <person name="Proctor R.H."/>
        </authorList>
    </citation>
    <scope>NUCLEOTIDE SEQUENCE [LARGE SCALE GENOMIC DNA]</scope>
    <source>
        <strain evidence="2 3">NRRL 26131</strain>
    </source>
</reference>
<comment type="caution">
    <text evidence="2">The sequence shown here is derived from an EMBL/GenBank/DDBJ whole genome shotgun (WGS) entry which is preliminary data.</text>
</comment>
<feature type="signal peptide" evidence="1">
    <location>
        <begin position="1"/>
        <end position="19"/>
    </location>
</feature>
<proteinExistence type="predicted"/>
<keyword evidence="3" id="KW-1185">Reference proteome</keyword>